<dbReference type="KEGG" id="dmm:dnm_061720"/>
<dbReference type="Gene3D" id="3.60.15.10">
    <property type="entry name" value="Ribonuclease Z/Hydroxyacylglutathione hydrolase-like"/>
    <property type="match status" value="1"/>
</dbReference>
<dbReference type="Proteomes" id="UP000663722">
    <property type="component" value="Chromosome"/>
</dbReference>
<reference evidence="2" key="1">
    <citation type="journal article" date="2021" name="Microb. Physiol.">
        <title>Proteogenomic Insights into the Physiology of Marine, Sulfate-Reducing, Filamentous Desulfonema limicola and Desulfonema magnum.</title>
        <authorList>
            <person name="Schnaars V."/>
            <person name="Wohlbrand L."/>
            <person name="Scheve S."/>
            <person name="Hinrichs C."/>
            <person name="Reinhardt R."/>
            <person name="Rabus R."/>
        </authorList>
    </citation>
    <scope>NUCLEOTIDE SEQUENCE</scope>
    <source>
        <strain evidence="2">4be13</strain>
    </source>
</reference>
<name>A0A975BR47_9BACT</name>
<dbReference type="GO" id="GO:0046872">
    <property type="term" value="F:metal ion binding"/>
    <property type="evidence" value="ECO:0007669"/>
    <property type="project" value="UniProtKB-KW"/>
</dbReference>
<dbReference type="InterPro" id="IPR036866">
    <property type="entry name" value="RibonucZ/Hydroxyglut_hydro"/>
</dbReference>
<dbReference type="EMBL" id="CP061800">
    <property type="protein sequence ID" value="QTA90111.1"/>
    <property type="molecule type" value="Genomic_DNA"/>
</dbReference>
<dbReference type="InterPro" id="IPR001279">
    <property type="entry name" value="Metallo-B-lactamas"/>
</dbReference>
<gene>
    <name evidence="2" type="ORF">dnm_061720</name>
</gene>
<dbReference type="RefSeq" id="WP_207678461.1">
    <property type="nucleotide sequence ID" value="NZ_CP061800.1"/>
</dbReference>
<dbReference type="Pfam" id="PF23023">
    <property type="entry name" value="Anti-Pycsar_Apyc1"/>
    <property type="match status" value="1"/>
</dbReference>
<dbReference type="AlphaFoldDB" id="A0A975BR47"/>
<organism evidence="2 3">
    <name type="scientific">Desulfonema magnum</name>
    <dbReference type="NCBI Taxonomy" id="45655"/>
    <lineage>
        <taxon>Bacteria</taxon>
        <taxon>Pseudomonadati</taxon>
        <taxon>Thermodesulfobacteriota</taxon>
        <taxon>Desulfobacteria</taxon>
        <taxon>Desulfobacterales</taxon>
        <taxon>Desulfococcaceae</taxon>
        <taxon>Desulfonema</taxon>
    </lineage>
</organism>
<feature type="domain" description="Metallo-beta-lactamase" evidence="1">
    <location>
        <begin position="35"/>
        <end position="257"/>
    </location>
</feature>
<proteinExistence type="predicted"/>
<accession>A0A975BR47</accession>
<protein>
    <submittedName>
        <fullName evidence="2">Beta-lactamase domain-containing protein</fullName>
    </submittedName>
</protein>
<dbReference type="SUPFAM" id="SSF56281">
    <property type="entry name" value="Metallo-hydrolase/oxidoreductase"/>
    <property type="match status" value="1"/>
</dbReference>
<evidence type="ECO:0000259" key="1">
    <source>
        <dbReference type="SMART" id="SM00849"/>
    </source>
</evidence>
<evidence type="ECO:0000313" key="3">
    <source>
        <dbReference type="Proteomes" id="UP000663722"/>
    </source>
</evidence>
<evidence type="ECO:0000313" key="2">
    <source>
        <dbReference type="EMBL" id="QTA90111.1"/>
    </source>
</evidence>
<keyword evidence="3" id="KW-1185">Reference proteome</keyword>
<sequence>MKKVKPNQKLSLKNKGELELFFIGTGSAFAQTLNQTNFLIIKGNTHIMVDFGMTGPKALYQTAQLEPTDIEVMLPTHSHADHVGGIEALALLNRYVGMRFLNKPKLTMIINEDYQRVLWTHTLQGGLEWNEKGFDSVEKLQFSDFFKAVRPKWKAHQPREIFEVDMDDIHLELFRTKHIPEQAESWEASFISYGLYVDNNVFVSGDTQFDPDLINLYADKSQVMFHDVQFFPGAVHAPLDDLKTLAPEIKKKMYFIHYSDDWKKQDITGFGGWCEQGVRYIF</sequence>
<dbReference type="SMART" id="SM00849">
    <property type="entry name" value="Lactamase_B"/>
    <property type="match status" value="1"/>
</dbReference>
<dbReference type="GO" id="GO:0016787">
    <property type="term" value="F:hydrolase activity"/>
    <property type="evidence" value="ECO:0007669"/>
    <property type="project" value="UniProtKB-KW"/>
</dbReference>